<dbReference type="AlphaFoldDB" id="A0A5N6S1N0"/>
<sequence length="184" mass="21074">MAKAVDVARYILEQREARNHMTTAFALQKLLYYCQSWMLVARDRPLFEDEIQAWEHGPVVKSVYPYCRGRRYVFAREVTGGDADALTLEERALVDRVLALYEGKDDHKLGDDLEKMSHAEKPWSDVRDTSNQIITPESMLSYYSALQANPGMEHSAPIPDLADVSDRMFISQEDADWLQSVLSN</sequence>
<protein>
    <submittedName>
        <fullName evidence="2">DUF4065 domain-containing protein</fullName>
    </submittedName>
</protein>
<dbReference type="Pfam" id="PF13274">
    <property type="entry name" value="SocA_Panacea"/>
    <property type="match status" value="1"/>
</dbReference>
<evidence type="ECO:0000259" key="1">
    <source>
        <dbReference type="Pfam" id="PF13274"/>
    </source>
</evidence>
<dbReference type="EMBL" id="QDAG01000002">
    <property type="protein sequence ID" value="KAE8129734.1"/>
    <property type="molecule type" value="Genomic_DNA"/>
</dbReference>
<gene>
    <name evidence="2" type="ORF">DDE84_02760</name>
</gene>
<comment type="caution">
    <text evidence="2">The sequence shown here is derived from an EMBL/GenBank/DDBJ whole genome shotgun (WGS) entry which is preliminary data.</text>
</comment>
<evidence type="ECO:0000313" key="3">
    <source>
        <dbReference type="Proteomes" id="UP000325415"/>
    </source>
</evidence>
<proteinExistence type="predicted"/>
<reference evidence="2 3" key="1">
    <citation type="submission" date="2018-04" db="EMBL/GenBank/DDBJ databases">
        <authorList>
            <person name="Eckel V.P."/>
            <person name="Vogel R.F."/>
        </authorList>
    </citation>
    <scope>NUCLEOTIDE SEQUENCE [LARGE SCALE GENOMIC DNA]</scope>
    <source>
        <strain evidence="3">TMW 2.1764</strain>
    </source>
</reference>
<dbReference type="InterPro" id="IPR025272">
    <property type="entry name" value="SocA_Panacea"/>
</dbReference>
<dbReference type="Proteomes" id="UP000325415">
    <property type="component" value="Unassembled WGS sequence"/>
</dbReference>
<dbReference type="OrthoDB" id="9799173at2"/>
<keyword evidence="3" id="KW-1185">Reference proteome</keyword>
<accession>A0A5N6S1N0</accession>
<name>A0A5N6S1N0_9BIFI</name>
<dbReference type="GeneID" id="78126613"/>
<dbReference type="RefSeq" id="WP_152580219.1">
    <property type="nucleotide sequence ID" value="NZ_JAKVIV010000012.1"/>
</dbReference>
<organism evidence="2 3">
    <name type="scientific">Bifidobacterium tibiigranuli</name>
    <dbReference type="NCBI Taxonomy" id="2172043"/>
    <lineage>
        <taxon>Bacteria</taxon>
        <taxon>Bacillati</taxon>
        <taxon>Actinomycetota</taxon>
        <taxon>Actinomycetes</taxon>
        <taxon>Bifidobacteriales</taxon>
        <taxon>Bifidobacteriaceae</taxon>
        <taxon>Bifidobacterium</taxon>
    </lineage>
</organism>
<feature type="domain" description="Antitoxin SocA-like Panacea" evidence="1">
    <location>
        <begin position="27"/>
        <end position="123"/>
    </location>
</feature>
<evidence type="ECO:0000313" key="2">
    <source>
        <dbReference type="EMBL" id="KAE8129734.1"/>
    </source>
</evidence>